<keyword evidence="5 8" id="KW-0812">Transmembrane</keyword>
<evidence type="ECO:0000313" key="10">
    <source>
        <dbReference type="Proteomes" id="UP001062443"/>
    </source>
</evidence>
<feature type="transmembrane region" description="Helical" evidence="8">
    <location>
        <begin position="302"/>
        <end position="320"/>
    </location>
</feature>
<keyword evidence="3" id="KW-0813">Transport</keyword>
<feature type="transmembrane region" description="Helical" evidence="8">
    <location>
        <begin position="110"/>
        <end position="132"/>
    </location>
</feature>
<feature type="transmembrane region" description="Helical" evidence="8">
    <location>
        <begin position="275"/>
        <end position="296"/>
    </location>
</feature>
<name>A0ABQ0QKW1_9PROT</name>
<dbReference type="PANTHER" id="PTHR30472:SF67">
    <property type="entry name" value="PERMEASE OF ABC TRANSPORTER-RELATED"/>
    <property type="match status" value="1"/>
</dbReference>
<comment type="similarity">
    <text evidence="2">Belongs to the binding-protein-dependent transport system permease family. FecCD subfamily.</text>
</comment>
<dbReference type="PANTHER" id="PTHR30472">
    <property type="entry name" value="FERRIC ENTEROBACTIN TRANSPORT SYSTEM PERMEASE PROTEIN"/>
    <property type="match status" value="1"/>
</dbReference>
<comment type="subcellular location">
    <subcellularLocation>
        <location evidence="1">Cell membrane</location>
        <topology evidence="1">Multi-pass membrane protein</topology>
    </subcellularLocation>
</comment>
<keyword evidence="10" id="KW-1185">Reference proteome</keyword>
<gene>
    <name evidence="9" type="ORF">AA106556_1804</name>
</gene>
<evidence type="ECO:0000256" key="7">
    <source>
        <dbReference type="ARBA" id="ARBA00023136"/>
    </source>
</evidence>
<dbReference type="InterPro" id="IPR000522">
    <property type="entry name" value="ABC_transptr_permease_BtuC"/>
</dbReference>
<evidence type="ECO:0000256" key="4">
    <source>
        <dbReference type="ARBA" id="ARBA00022475"/>
    </source>
</evidence>
<evidence type="ECO:0000256" key="8">
    <source>
        <dbReference type="SAM" id="Phobius"/>
    </source>
</evidence>
<dbReference type="Gene3D" id="1.10.3470.10">
    <property type="entry name" value="ABC transporter involved in vitamin B12 uptake, BtuC"/>
    <property type="match status" value="1"/>
</dbReference>
<dbReference type="CDD" id="cd06550">
    <property type="entry name" value="TM_ABC_iron-siderophores_like"/>
    <property type="match status" value="1"/>
</dbReference>
<accession>A0ABQ0QKW1</accession>
<feature type="transmembrane region" description="Helical" evidence="8">
    <location>
        <begin position="144"/>
        <end position="165"/>
    </location>
</feature>
<comment type="caution">
    <text evidence="9">The sequence shown here is derived from an EMBL/GenBank/DDBJ whole genome shotgun (WGS) entry which is preliminary data.</text>
</comment>
<reference evidence="9" key="1">
    <citation type="submission" date="2013-04" db="EMBL/GenBank/DDBJ databases">
        <title>The genome sequencing project of 58 acetic acid bacteria.</title>
        <authorList>
            <person name="Okamoto-Kainuma A."/>
            <person name="Ishikawa M."/>
            <person name="Umino S."/>
            <person name="Koizumi Y."/>
            <person name="Shiwa Y."/>
            <person name="Yoshikawa H."/>
            <person name="Matsutani M."/>
            <person name="Matsushita K."/>
        </authorList>
    </citation>
    <scope>NUCLEOTIDE SEQUENCE</scope>
    <source>
        <strain evidence="9">NBRC 106556</strain>
    </source>
</reference>
<evidence type="ECO:0000256" key="5">
    <source>
        <dbReference type="ARBA" id="ARBA00022692"/>
    </source>
</evidence>
<keyword evidence="4" id="KW-1003">Cell membrane</keyword>
<evidence type="ECO:0000256" key="3">
    <source>
        <dbReference type="ARBA" id="ARBA00022448"/>
    </source>
</evidence>
<evidence type="ECO:0000256" key="1">
    <source>
        <dbReference type="ARBA" id="ARBA00004651"/>
    </source>
</evidence>
<feature type="transmembrane region" description="Helical" evidence="8">
    <location>
        <begin position="185"/>
        <end position="207"/>
    </location>
</feature>
<sequence length="327" mass="34852">MKVLFLSVCIMVELVCGLMCGTARLTPIQVWHALEQGPQGHDVIERIIWFARLPRCLLALVAGACFAQGGAVLQIVTRNALADPYLFGLSSGAAAGAVAVIVFFDNFAGIWTPFLGAGLGAVLATCLFGALLLGPKGVQKKSNLILGGLAISFLFSSLTNILIFFGDRNTAQSVLFWTMGSFASAQWSFIPLSAVGFLLLLLFRLFYNKSLHAFLAGEDTARSLGVDVQALRRRAIFCCAIGCGLNVCVCGPVPFVGLVVPHLVRFFQPRMEGGVVYIAAFGGLLTLAADIVSRSILPAQELPVGVLISALGSVFLMVVLKKRHSLF</sequence>
<evidence type="ECO:0000256" key="6">
    <source>
        <dbReference type="ARBA" id="ARBA00022989"/>
    </source>
</evidence>
<dbReference type="EMBL" id="BAQB01000038">
    <property type="protein sequence ID" value="GBR48492.1"/>
    <property type="molecule type" value="Genomic_DNA"/>
</dbReference>
<feature type="transmembrane region" description="Helical" evidence="8">
    <location>
        <begin position="49"/>
        <end position="73"/>
    </location>
</feature>
<dbReference type="InterPro" id="IPR037294">
    <property type="entry name" value="ABC_BtuC-like"/>
</dbReference>
<protein>
    <submittedName>
        <fullName evidence="9">Fe3+-siderophore ABC transporter permease</fullName>
    </submittedName>
</protein>
<evidence type="ECO:0000313" key="9">
    <source>
        <dbReference type="EMBL" id="GBR48492.1"/>
    </source>
</evidence>
<proteinExistence type="inferred from homology"/>
<evidence type="ECO:0000256" key="2">
    <source>
        <dbReference type="ARBA" id="ARBA00007935"/>
    </source>
</evidence>
<feature type="transmembrane region" description="Helical" evidence="8">
    <location>
        <begin position="85"/>
        <end position="104"/>
    </location>
</feature>
<dbReference type="Pfam" id="PF01032">
    <property type="entry name" value="FecCD"/>
    <property type="match status" value="1"/>
</dbReference>
<keyword evidence="7 8" id="KW-0472">Membrane</keyword>
<dbReference type="SUPFAM" id="SSF81345">
    <property type="entry name" value="ABC transporter involved in vitamin B12 uptake, BtuC"/>
    <property type="match status" value="1"/>
</dbReference>
<organism evidence="9 10">
    <name type="scientific">Neokomagataea tanensis NBRC 106556</name>
    <dbReference type="NCBI Taxonomy" id="1223519"/>
    <lineage>
        <taxon>Bacteria</taxon>
        <taxon>Pseudomonadati</taxon>
        <taxon>Pseudomonadota</taxon>
        <taxon>Alphaproteobacteria</taxon>
        <taxon>Acetobacterales</taxon>
        <taxon>Acetobacteraceae</taxon>
        <taxon>Neokomagataea</taxon>
    </lineage>
</organism>
<dbReference type="RefSeq" id="WP_157070890.1">
    <property type="nucleotide sequence ID" value="NZ_BAQB01000038.1"/>
</dbReference>
<dbReference type="Proteomes" id="UP001062443">
    <property type="component" value="Unassembled WGS sequence"/>
</dbReference>
<keyword evidence="6 8" id="KW-1133">Transmembrane helix</keyword>